<evidence type="ECO:0000313" key="3">
    <source>
        <dbReference type="EMBL" id="MXP31625.1"/>
    </source>
</evidence>
<keyword evidence="1" id="KW-0732">Signal</keyword>
<comment type="caution">
    <text evidence="3">The sequence shown here is derived from an EMBL/GenBank/DDBJ whole genome shotgun (WGS) entry which is preliminary data.</text>
</comment>
<protein>
    <submittedName>
        <fullName evidence="3">DUF4163 domain-containing protein</fullName>
    </submittedName>
</protein>
<dbReference type="Pfam" id="PF13739">
    <property type="entry name" value="PdaC"/>
    <property type="match status" value="1"/>
</dbReference>
<dbReference type="Gene3D" id="3.30.565.40">
    <property type="entry name" value="Fervidobacterium nodosum Rt17-B1 like"/>
    <property type="match status" value="1"/>
</dbReference>
<name>A0A845ARS5_9SPHN</name>
<keyword evidence="4" id="KW-1185">Reference proteome</keyword>
<feature type="chain" id="PRO_5032370247" evidence="1">
    <location>
        <begin position="20"/>
        <end position="275"/>
    </location>
</feature>
<dbReference type="AlphaFoldDB" id="A0A845ARS5"/>
<evidence type="ECO:0000256" key="1">
    <source>
        <dbReference type="SAM" id="SignalP"/>
    </source>
</evidence>
<accession>A0A845ARS5</accession>
<reference evidence="3 4" key="1">
    <citation type="submission" date="2019-12" db="EMBL/GenBank/DDBJ databases">
        <title>Genomic-based taxomic classification of the family Erythrobacteraceae.</title>
        <authorList>
            <person name="Xu L."/>
        </authorList>
    </citation>
    <scope>NUCLEOTIDE SEQUENCE [LARGE SCALE GENOMIC DNA]</scope>
    <source>
        <strain evidence="3 4">JCM 16677</strain>
    </source>
</reference>
<feature type="domain" description="Deacetylase PdaC" evidence="2">
    <location>
        <begin position="60"/>
        <end position="151"/>
    </location>
</feature>
<dbReference type="InterPro" id="IPR025303">
    <property type="entry name" value="PdaC"/>
</dbReference>
<gene>
    <name evidence="3" type="ORF">GRI94_07295</name>
</gene>
<dbReference type="Proteomes" id="UP000446786">
    <property type="component" value="Unassembled WGS sequence"/>
</dbReference>
<organism evidence="3 4">
    <name type="scientific">Parerythrobacter jejuensis</name>
    <dbReference type="NCBI Taxonomy" id="795812"/>
    <lineage>
        <taxon>Bacteria</taxon>
        <taxon>Pseudomonadati</taxon>
        <taxon>Pseudomonadota</taxon>
        <taxon>Alphaproteobacteria</taxon>
        <taxon>Sphingomonadales</taxon>
        <taxon>Erythrobacteraceae</taxon>
        <taxon>Parerythrobacter</taxon>
    </lineage>
</organism>
<proteinExistence type="predicted"/>
<feature type="signal peptide" evidence="1">
    <location>
        <begin position="1"/>
        <end position="19"/>
    </location>
</feature>
<dbReference type="PROSITE" id="PS51257">
    <property type="entry name" value="PROKAR_LIPOPROTEIN"/>
    <property type="match status" value="1"/>
</dbReference>
<dbReference type="EMBL" id="WTYE01000001">
    <property type="protein sequence ID" value="MXP31625.1"/>
    <property type="molecule type" value="Genomic_DNA"/>
</dbReference>
<evidence type="ECO:0000259" key="2">
    <source>
        <dbReference type="Pfam" id="PF13739"/>
    </source>
</evidence>
<evidence type="ECO:0000313" key="4">
    <source>
        <dbReference type="Proteomes" id="UP000446786"/>
    </source>
</evidence>
<sequence>MLEKIRMRSVVFIALPALALVACSSPEDVAEATGVEDKATLAAGTPPQPPAPAGDTVSVKDENDLYSFDFSYPGAVAEIPALKSQFEKKRDASKAALVKEAREAQTDAKEMGFPYNAYAEGTQWKVVTDTPRFLSLSADIYSYTGGAHPNSTSDSLVWDKNAARSLKSIDLFTSGEALRRSLSADYCEQLDQLRAKRRGAPVDGGDGLFSECPNLDELVILLGSSTGEQFNRIGLIAPPYVAGSYAEGAYEVTLPVTAAVLETVKPAYRDAFSVK</sequence>